<evidence type="ECO:0000256" key="10">
    <source>
        <dbReference type="ARBA" id="ARBA00023242"/>
    </source>
</evidence>
<evidence type="ECO:0000256" key="9">
    <source>
        <dbReference type="ARBA" id="ARBA00023204"/>
    </source>
</evidence>
<comment type="cofactor">
    <cofactor evidence="2">
        <name>Mg(2+)</name>
        <dbReference type="ChEBI" id="CHEBI:18420"/>
    </cofactor>
</comment>
<dbReference type="GO" id="GO:0005634">
    <property type="term" value="C:nucleus"/>
    <property type="evidence" value="ECO:0007669"/>
    <property type="project" value="UniProtKB-SubCell"/>
</dbReference>
<evidence type="ECO:0000256" key="6">
    <source>
        <dbReference type="ARBA" id="ARBA00022763"/>
    </source>
</evidence>
<evidence type="ECO:0000256" key="8">
    <source>
        <dbReference type="ARBA" id="ARBA00022842"/>
    </source>
</evidence>
<dbReference type="GO" id="GO:0006281">
    <property type="term" value="P:DNA repair"/>
    <property type="evidence" value="ECO:0007669"/>
    <property type="project" value="UniProtKB-KW"/>
</dbReference>
<keyword evidence="10" id="KW-0539">Nucleus</keyword>
<keyword evidence="6" id="KW-0227">DNA damage</keyword>
<keyword evidence="4" id="KW-0540">Nuclease</keyword>
<evidence type="ECO:0000313" key="12">
    <source>
        <dbReference type="Proteomes" id="UP001605036"/>
    </source>
</evidence>
<dbReference type="Proteomes" id="UP001605036">
    <property type="component" value="Unassembled WGS sequence"/>
</dbReference>
<comment type="subcellular location">
    <subcellularLocation>
        <location evidence="3">Nucleus</location>
    </subcellularLocation>
</comment>
<comment type="caution">
    <text evidence="11">The sequence shown here is derived from an EMBL/GenBank/DDBJ whole genome shotgun (WGS) entry which is preliminary data.</text>
</comment>
<reference evidence="11 12" key="1">
    <citation type="submission" date="2024-09" db="EMBL/GenBank/DDBJ databases">
        <title>Chromosome-scale assembly of Riccia fluitans.</title>
        <authorList>
            <person name="Paukszto L."/>
            <person name="Sawicki J."/>
            <person name="Karawczyk K."/>
            <person name="Piernik-Szablinska J."/>
            <person name="Szczecinska M."/>
            <person name="Mazdziarz M."/>
        </authorList>
    </citation>
    <scope>NUCLEOTIDE SEQUENCE [LARGE SCALE GENOMIC DNA]</scope>
    <source>
        <strain evidence="11">Rf_01</strain>
        <tissue evidence="11">Aerial parts of the thallus</tissue>
    </source>
</reference>
<dbReference type="PANTHER" id="PTHR15822:SF4">
    <property type="entry name" value="TYROSYL-DNA PHOSPHODIESTERASE 2"/>
    <property type="match status" value="1"/>
</dbReference>
<dbReference type="EMBL" id="JBHFFA010000004">
    <property type="protein sequence ID" value="KAL2630002.1"/>
    <property type="molecule type" value="Genomic_DNA"/>
</dbReference>
<evidence type="ECO:0000313" key="11">
    <source>
        <dbReference type="EMBL" id="KAL2630002.1"/>
    </source>
</evidence>
<name>A0ABD1YGY6_9MARC</name>
<dbReference type="InterPro" id="IPR051547">
    <property type="entry name" value="TDP2-like"/>
</dbReference>
<proteinExistence type="predicted"/>
<gene>
    <name evidence="11" type="ORF">R1flu_014688</name>
</gene>
<keyword evidence="9" id="KW-0234">DNA repair</keyword>
<dbReference type="GO" id="GO:0004518">
    <property type="term" value="F:nuclease activity"/>
    <property type="evidence" value="ECO:0007669"/>
    <property type="project" value="UniProtKB-KW"/>
</dbReference>
<evidence type="ECO:0000256" key="4">
    <source>
        <dbReference type="ARBA" id="ARBA00022722"/>
    </source>
</evidence>
<keyword evidence="5" id="KW-0479">Metal-binding</keyword>
<protein>
    <recommendedName>
        <fullName evidence="13">Endonuclease/exonuclease/phosphatase domain-containing protein</fullName>
    </recommendedName>
</protein>
<organism evidence="11 12">
    <name type="scientific">Riccia fluitans</name>
    <dbReference type="NCBI Taxonomy" id="41844"/>
    <lineage>
        <taxon>Eukaryota</taxon>
        <taxon>Viridiplantae</taxon>
        <taxon>Streptophyta</taxon>
        <taxon>Embryophyta</taxon>
        <taxon>Marchantiophyta</taxon>
        <taxon>Marchantiopsida</taxon>
        <taxon>Marchantiidae</taxon>
        <taxon>Marchantiales</taxon>
        <taxon>Ricciaceae</taxon>
        <taxon>Riccia</taxon>
    </lineage>
</organism>
<comment type="cofactor">
    <cofactor evidence="1">
        <name>Mn(2+)</name>
        <dbReference type="ChEBI" id="CHEBI:29035"/>
    </cofactor>
</comment>
<keyword evidence="12" id="KW-1185">Reference proteome</keyword>
<dbReference type="SUPFAM" id="SSF56219">
    <property type="entry name" value="DNase I-like"/>
    <property type="match status" value="1"/>
</dbReference>
<evidence type="ECO:0000256" key="2">
    <source>
        <dbReference type="ARBA" id="ARBA00001946"/>
    </source>
</evidence>
<evidence type="ECO:0008006" key="13">
    <source>
        <dbReference type="Google" id="ProtNLM"/>
    </source>
</evidence>
<sequence length="230" mass="26285">MRNIESSAIFFMNRPSAECMLSSGLRLHSKSRWEPRRPGGIVNQVSIRCSLVNHMKIAVEETTPKIYRTFQTSDRWELYECYVTLEQSLTRIYFCMQMSRLHVFSLSRNPFRNSVMERNLCVADIDHGVRSVPVVATSHLESPCPAPPTWELQMFSKERATQANIAMQSMKELPNAVFGGDMNWDATDDGVPLLPDGWFDPWLKLHPSEVTDAEECGNSKNQQGILNKRS</sequence>
<accession>A0ABD1YGY6</accession>
<keyword evidence="7" id="KW-0378">Hydrolase</keyword>
<evidence type="ECO:0000256" key="1">
    <source>
        <dbReference type="ARBA" id="ARBA00001936"/>
    </source>
</evidence>
<dbReference type="GO" id="GO:0046872">
    <property type="term" value="F:metal ion binding"/>
    <property type="evidence" value="ECO:0007669"/>
    <property type="project" value="UniProtKB-KW"/>
</dbReference>
<dbReference type="Gene3D" id="3.60.10.10">
    <property type="entry name" value="Endonuclease/exonuclease/phosphatase"/>
    <property type="match status" value="1"/>
</dbReference>
<evidence type="ECO:0000256" key="5">
    <source>
        <dbReference type="ARBA" id="ARBA00022723"/>
    </source>
</evidence>
<evidence type="ECO:0000256" key="3">
    <source>
        <dbReference type="ARBA" id="ARBA00004123"/>
    </source>
</evidence>
<dbReference type="AlphaFoldDB" id="A0ABD1YGY6"/>
<evidence type="ECO:0000256" key="7">
    <source>
        <dbReference type="ARBA" id="ARBA00022801"/>
    </source>
</evidence>
<keyword evidence="8" id="KW-0460">Magnesium</keyword>
<dbReference type="InterPro" id="IPR036691">
    <property type="entry name" value="Endo/exonu/phosph_ase_sf"/>
</dbReference>
<dbReference type="PANTHER" id="PTHR15822">
    <property type="entry name" value="TRAF AND TNF RECEPTOR-ASSOCIATED PROTEIN"/>
    <property type="match status" value="1"/>
</dbReference>
<dbReference type="GO" id="GO:0016787">
    <property type="term" value="F:hydrolase activity"/>
    <property type="evidence" value="ECO:0007669"/>
    <property type="project" value="UniProtKB-KW"/>
</dbReference>